<dbReference type="EMBL" id="WIUZ02000011">
    <property type="protein sequence ID" value="KAF9782754.1"/>
    <property type="molecule type" value="Genomic_DNA"/>
</dbReference>
<dbReference type="Gene3D" id="1.10.4190.10">
    <property type="entry name" value="Urease accessory protein UreF"/>
    <property type="match status" value="1"/>
</dbReference>
<proteinExistence type="inferred from homology"/>
<accession>A0A9P6HA81</accession>
<sequence>MDNIGTGDDETYLLLLLADSNLPTGSFVASAGLESFGTHGFCSGSNDNLNNTVNFIRDSVATYARSALPFVADAHRVVMKAVAGGCADDLVGTLDRTYEEIKALDDLYEAMTLNHVAKRASKSQGVALLTLHTKGFSPPKLLSMYQMTARDTFVGKLVGEYKLRIRREEVQGHLPICWGVLTAALNVSVDRSLHLHLFLHARSLLSAAVRLNTIGPYASQQLLLHVIRPIVDVEFDNVKGLRTYPGEEITRDEGVLNGPATTWPLGEILASRHDLQHSRIFNS</sequence>
<evidence type="ECO:0000256" key="1">
    <source>
        <dbReference type="ARBA" id="ARBA00022988"/>
    </source>
</evidence>
<keyword evidence="5" id="KW-1185">Reference proteome</keyword>
<keyword evidence="2" id="KW-0143">Chaperone</keyword>
<dbReference type="InterPro" id="IPR038277">
    <property type="entry name" value="UreF_sf"/>
</dbReference>
<evidence type="ECO:0000313" key="4">
    <source>
        <dbReference type="EMBL" id="KAF9782754.1"/>
    </source>
</evidence>
<organism evidence="4 5">
    <name type="scientific">Thelephora terrestris</name>
    <dbReference type="NCBI Taxonomy" id="56493"/>
    <lineage>
        <taxon>Eukaryota</taxon>
        <taxon>Fungi</taxon>
        <taxon>Dikarya</taxon>
        <taxon>Basidiomycota</taxon>
        <taxon>Agaricomycotina</taxon>
        <taxon>Agaricomycetes</taxon>
        <taxon>Thelephorales</taxon>
        <taxon>Thelephoraceae</taxon>
        <taxon>Thelephora</taxon>
    </lineage>
</organism>
<dbReference type="OrthoDB" id="2550922at2759"/>
<dbReference type="PANTHER" id="PTHR33620:SF1">
    <property type="entry name" value="UREASE ACCESSORY PROTEIN F"/>
    <property type="match status" value="1"/>
</dbReference>
<evidence type="ECO:0000313" key="5">
    <source>
        <dbReference type="Proteomes" id="UP000736335"/>
    </source>
</evidence>
<comment type="similarity">
    <text evidence="3">Belongs to the UreF family.</text>
</comment>
<dbReference type="AlphaFoldDB" id="A0A9P6HA81"/>
<reference evidence="4" key="2">
    <citation type="submission" date="2020-11" db="EMBL/GenBank/DDBJ databases">
        <authorList>
            <consortium name="DOE Joint Genome Institute"/>
            <person name="Kuo A."/>
            <person name="Miyauchi S."/>
            <person name="Kiss E."/>
            <person name="Drula E."/>
            <person name="Kohler A."/>
            <person name="Sanchez-Garcia M."/>
            <person name="Andreopoulos B."/>
            <person name="Barry K.W."/>
            <person name="Bonito G."/>
            <person name="Buee M."/>
            <person name="Carver A."/>
            <person name="Chen C."/>
            <person name="Cichocki N."/>
            <person name="Clum A."/>
            <person name="Culley D."/>
            <person name="Crous P.W."/>
            <person name="Fauchery L."/>
            <person name="Girlanda M."/>
            <person name="Hayes R."/>
            <person name="Keri Z."/>
            <person name="Labutti K."/>
            <person name="Lipzen A."/>
            <person name="Lombard V."/>
            <person name="Magnuson J."/>
            <person name="Maillard F."/>
            <person name="Morin E."/>
            <person name="Murat C."/>
            <person name="Nolan M."/>
            <person name="Ohm R."/>
            <person name="Pangilinan J."/>
            <person name="Pereira M."/>
            <person name="Perotto S."/>
            <person name="Peter M."/>
            <person name="Riley R."/>
            <person name="Sitrit Y."/>
            <person name="Stielow B."/>
            <person name="Szollosi G."/>
            <person name="Zifcakova L."/>
            <person name="Stursova M."/>
            <person name="Spatafora J.W."/>
            <person name="Tedersoo L."/>
            <person name="Vaario L.-M."/>
            <person name="Yamada A."/>
            <person name="Yan M."/>
            <person name="Wang P."/>
            <person name="Xu J."/>
            <person name="Bruns T."/>
            <person name="Baldrian P."/>
            <person name="Vilgalys R."/>
            <person name="Henrissat B."/>
            <person name="Grigoriev I.V."/>
            <person name="Hibbett D."/>
            <person name="Nagy L.G."/>
            <person name="Martin F.M."/>
        </authorList>
    </citation>
    <scope>NUCLEOTIDE SEQUENCE</scope>
    <source>
        <strain evidence="4">UH-Tt-Lm1</strain>
    </source>
</reference>
<dbReference type="PANTHER" id="PTHR33620">
    <property type="entry name" value="UREASE ACCESSORY PROTEIN F"/>
    <property type="match status" value="1"/>
</dbReference>
<dbReference type="Pfam" id="PF01730">
    <property type="entry name" value="UreF"/>
    <property type="match status" value="1"/>
</dbReference>
<dbReference type="GO" id="GO:0016151">
    <property type="term" value="F:nickel cation binding"/>
    <property type="evidence" value="ECO:0007669"/>
    <property type="project" value="InterPro"/>
</dbReference>
<keyword evidence="1" id="KW-0996">Nickel insertion</keyword>
<gene>
    <name evidence="4" type="ORF">BJ322DRAFT_169219</name>
</gene>
<reference evidence="4" key="1">
    <citation type="journal article" date="2020" name="Nat. Commun.">
        <title>Large-scale genome sequencing of mycorrhizal fungi provides insights into the early evolution of symbiotic traits.</title>
        <authorList>
            <person name="Miyauchi S."/>
            <person name="Kiss E."/>
            <person name="Kuo A."/>
            <person name="Drula E."/>
            <person name="Kohler A."/>
            <person name="Sanchez-Garcia M."/>
            <person name="Morin E."/>
            <person name="Andreopoulos B."/>
            <person name="Barry K.W."/>
            <person name="Bonito G."/>
            <person name="Buee M."/>
            <person name="Carver A."/>
            <person name="Chen C."/>
            <person name="Cichocki N."/>
            <person name="Clum A."/>
            <person name="Culley D."/>
            <person name="Crous P.W."/>
            <person name="Fauchery L."/>
            <person name="Girlanda M."/>
            <person name="Hayes R.D."/>
            <person name="Keri Z."/>
            <person name="LaButti K."/>
            <person name="Lipzen A."/>
            <person name="Lombard V."/>
            <person name="Magnuson J."/>
            <person name="Maillard F."/>
            <person name="Murat C."/>
            <person name="Nolan M."/>
            <person name="Ohm R.A."/>
            <person name="Pangilinan J."/>
            <person name="Pereira M.F."/>
            <person name="Perotto S."/>
            <person name="Peter M."/>
            <person name="Pfister S."/>
            <person name="Riley R."/>
            <person name="Sitrit Y."/>
            <person name="Stielow J.B."/>
            <person name="Szollosi G."/>
            <person name="Zifcakova L."/>
            <person name="Stursova M."/>
            <person name="Spatafora J.W."/>
            <person name="Tedersoo L."/>
            <person name="Vaario L.M."/>
            <person name="Yamada A."/>
            <person name="Yan M."/>
            <person name="Wang P."/>
            <person name="Xu J."/>
            <person name="Bruns T."/>
            <person name="Baldrian P."/>
            <person name="Vilgalys R."/>
            <person name="Dunand C."/>
            <person name="Henrissat B."/>
            <person name="Grigoriev I.V."/>
            <person name="Hibbett D."/>
            <person name="Nagy L.G."/>
            <person name="Martin F.M."/>
        </authorList>
    </citation>
    <scope>NUCLEOTIDE SEQUENCE</scope>
    <source>
        <strain evidence="4">UH-Tt-Lm1</strain>
    </source>
</reference>
<dbReference type="Proteomes" id="UP000736335">
    <property type="component" value="Unassembled WGS sequence"/>
</dbReference>
<name>A0A9P6HA81_9AGAM</name>
<evidence type="ECO:0000256" key="2">
    <source>
        <dbReference type="ARBA" id="ARBA00023186"/>
    </source>
</evidence>
<protein>
    <submittedName>
        <fullName evidence="4">UreF-domain-containing protein</fullName>
    </submittedName>
</protein>
<dbReference type="InterPro" id="IPR002639">
    <property type="entry name" value="UreF"/>
</dbReference>
<comment type="caution">
    <text evidence="4">The sequence shown here is derived from an EMBL/GenBank/DDBJ whole genome shotgun (WGS) entry which is preliminary data.</text>
</comment>
<evidence type="ECO:0000256" key="3">
    <source>
        <dbReference type="ARBA" id="ARBA00046339"/>
    </source>
</evidence>